<evidence type="ECO:0000313" key="5">
    <source>
        <dbReference type="Proteomes" id="UP000245938"/>
    </source>
</evidence>
<reference evidence="4 5" key="1">
    <citation type="submission" date="2018-05" db="EMBL/GenBank/DDBJ databases">
        <title>Kurthia sibirica genome sequence.</title>
        <authorList>
            <person name="Maclea K.S."/>
            <person name="Goen A.E."/>
        </authorList>
    </citation>
    <scope>NUCLEOTIDE SEQUENCE [LARGE SCALE GENOMIC DNA]</scope>
    <source>
        <strain evidence="4 5">ATCC 49154</strain>
    </source>
</reference>
<protein>
    <recommendedName>
        <fullName evidence="3">HTH tetR-type domain-containing protein</fullName>
    </recommendedName>
</protein>
<dbReference type="Pfam" id="PF00440">
    <property type="entry name" value="TetR_N"/>
    <property type="match status" value="1"/>
</dbReference>
<dbReference type="Gene3D" id="1.10.10.60">
    <property type="entry name" value="Homeodomain-like"/>
    <property type="match status" value="1"/>
</dbReference>
<dbReference type="AlphaFoldDB" id="A0A2U3AQP2"/>
<dbReference type="Gene3D" id="1.10.357.10">
    <property type="entry name" value="Tetracycline Repressor, domain 2"/>
    <property type="match status" value="1"/>
</dbReference>
<dbReference type="PROSITE" id="PS50977">
    <property type="entry name" value="HTH_TETR_2"/>
    <property type="match status" value="1"/>
</dbReference>
<keyword evidence="5" id="KW-1185">Reference proteome</keyword>
<dbReference type="EMBL" id="QFVR01000001">
    <property type="protein sequence ID" value="PWI26775.1"/>
    <property type="molecule type" value="Genomic_DNA"/>
</dbReference>
<dbReference type="PRINTS" id="PR00455">
    <property type="entry name" value="HTHTETR"/>
</dbReference>
<evidence type="ECO:0000259" key="3">
    <source>
        <dbReference type="PROSITE" id="PS50977"/>
    </source>
</evidence>
<dbReference type="PANTHER" id="PTHR43479">
    <property type="entry name" value="ACREF/ENVCD OPERON REPRESSOR-RELATED"/>
    <property type="match status" value="1"/>
</dbReference>
<dbReference type="SUPFAM" id="SSF46689">
    <property type="entry name" value="Homeodomain-like"/>
    <property type="match status" value="1"/>
</dbReference>
<name>A0A2U3AQP2_9BACL</name>
<gene>
    <name evidence="4" type="ORF">DEX24_00300</name>
</gene>
<accession>A0A2U3AQP2</accession>
<organism evidence="4 5">
    <name type="scientific">Kurthia sibirica</name>
    <dbReference type="NCBI Taxonomy" id="202750"/>
    <lineage>
        <taxon>Bacteria</taxon>
        <taxon>Bacillati</taxon>
        <taxon>Bacillota</taxon>
        <taxon>Bacilli</taxon>
        <taxon>Bacillales</taxon>
        <taxon>Caryophanaceae</taxon>
        <taxon>Kurthia</taxon>
    </lineage>
</organism>
<sequence length="291" mass="33693">MSINKGGVSLSKQRLIIQKAIELFSQKTIAKTSIQDITEACGISKGAFYLSFRSKEELLIAIVDQLIQDQTIAFQKLADEDSSPRDKLSKFCSSSMHLFNEQFPLFEMLLTENLKDAKAELLQKVEIFNRAMNDIIITLLQDTYGEKLQHNKYDIHLCLKGLIHSYTDFTIHHRKHYDFKKIAELILHYIDVLVEHQFEPFVEEEQFLENSSMCNKQLSIRQLIMEELTRVKTLYDKNSFFGQSIHLLENEFSQPIPSAVLLNGMAANIQHDKELQWLSTLVKQFSPLPHL</sequence>
<evidence type="ECO:0000313" key="4">
    <source>
        <dbReference type="EMBL" id="PWI26775.1"/>
    </source>
</evidence>
<proteinExistence type="predicted"/>
<comment type="caution">
    <text evidence="4">The sequence shown here is derived from an EMBL/GenBank/DDBJ whole genome shotgun (WGS) entry which is preliminary data.</text>
</comment>
<dbReference type="InterPro" id="IPR009057">
    <property type="entry name" value="Homeodomain-like_sf"/>
</dbReference>
<evidence type="ECO:0000256" key="1">
    <source>
        <dbReference type="ARBA" id="ARBA00023125"/>
    </source>
</evidence>
<dbReference type="PANTHER" id="PTHR43479:SF11">
    <property type="entry name" value="ACREF_ENVCD OPERON REPRESSOR-RELATED"/>
    <property type="match status" value="1"/>
</dbReference>
<evidence type="ECO:0000256" key="2">
    <source>
        <dbReference type="PROSITE-ProRule" id="PRU00335"/>
    </source>
</evidence>
<keyword evidence="1 2" id="KW-0238">DNA-binding</keyword>
<feature type="DNA-binding region" description="H-T-H motif" evidence="2">
    <location>
        <begin position="33"/>
        <end position="52"/>
    </location>
</feature>
<dbReference type="InterPro" id="IPR050624">
    <property type="entry name" value="HTH-type_Tx_Regulator"/>
</dbReference>
<dbReference type="GO" id="GO:0003677">
    <property type="term" value="F:DNA binding"/>
    <property type="evidence" value="ECO:0007669"/>
    <property type="project" value="UniProtKB-UniRule"/>
</dbReference>
<feature type="domain" description="HTH tetR-type" evidence="3">
    <location>
        <begin position="10"/>
        <end position="70"/>
    </location>
</feature>
<dbReference type="InterPro" id="IPR001647">
    <property type="entry name" value="HTH_TetR"/>
</dbReference>
<dbReference type="Proteomes" id="UP000245938">
    <property type="component" value="Unassembled WGS sequence"/>
</dbReference>
<dbReference type="OrthoDB" id="9812993at2"/>